<feature type="domain" description="Flagellar motor switch protein FliN-like C-terminal" evidence="2">
    <location>
        <begin position="206"/>
        <end position="273"/>
    </location>
</feature>
<dbReference type="SUPFAM" id="SSF101801">
    <property type="entry name" value="Surface presentation of antigens (SPOA)"/>
    <property type="match status" value="1"/>
</dbReference>
<keyword evidence="4" id="KW-1185">Reference proteome</keyword>
<feature type="region of interest" description="Disordered" evidence="1">
    <location>
        <begin position="1"/>
        <end position="23"/>
    </location>
</feature>
<sequence length="294" mass="30004">MSEALGERQLLRPVAGPGPEPADLRRAVARAADRAAALPASLRDTPEPRELSLDRLLAELEEAPLLFAIERDGTAVGLAALDHGLGAALVEAQTLGRLSATAAPPRPLSGTDAALARGFPDALLRELARSGDEHLSGWGDGLALAARWRDARAAAMGLAPGGYRCLRLSLDLGLSGRAGELVLAQRAAPGGAAPAADWRAAFREAVLPAPAALTAVLTRIAIPLDRLEAMAPGQMLPLAGADLGEVRLEGGGGAVVARARLGQINGNRAVRLEPRPAIDLGPLPAAAPALPGAP</sequence>
<organism evidence="3 4">
    <name type="scientific">Limimaricola pyoseonensis</name>
    <dbReference type="NCBI Taxonomy" id="521013"/>
    <lineage>
        <taxon>Bacteria</taxon>
        <taxon>Pseudomonadati</taxon>
        <taxon>Pseudomonadota</taxon>
        <taxon>Alphaproteobacteria</taxon>
        <taxon>Rhodobacterales</taxon>
        <taxon>Paracoccaceae</taxon>
        <taxon>Limimaricola</taxon>
    </lineage>
</organism>
<evidence type="ECO:0000259" key="2">
    <source>
        <dbReference type="Pfam" id="PF01052"/>
    </source>
</evidence>
<dbReference type="InterPro" id="IPR036429">
    <property type="entry name" value="SpoA-like_sf"/>
</dbReference>
<dbReference type="Gene3D" id="2.30.330.10">
    <property type="entry name" value="SpoA-like"/>
    <property type="match status" value="1"/>
</dbReference>
<evidence type="ECO:0000313" key="4">
    <source>
        <dbReference type="Proteomes" id="UP000198922"/>
    </source>
</evidence>
<keyword evidence="3" id="KW-0969">Cilium</keyword>
<evidence type="ECO:0000256" key="1">
    <source>
        <dbReference type="SAM" id="MobiDB-lite"/>
    </source>
</evidence>
<dbReference type="Pfam" id="PF01052">
    <property type="entry name" value="FliMN_C"/>
    <property type="match status" value="1"/>
</dbReference>
<protein>
    <submittedName>
        <fullName evidence="3">Flagellar motor switch protein FliM</fullName>
    </submittedName>
</protein>
<keyword evidence="3" id="KW-0282">Flagellum</keyword>
<name>A0A1G6ZMA5_9RHOB</name>
<gene>
    <name evidence="3" type="ORF">SAMN04488567_0597</name>
</gene>
<reference evidence="4" key="1">
    <citation type="submission" date="2016-10" db="EMBL/GenBank/DDBJ databases">
        <authorList>
            <person name="Varghese N."/>
            <person name="Submissions S."/>
        </authorList>
    </citation>
    <scope>NUCLEOTIDE SEQUENCE [LARGE SCALE GENOMIC DNA]</scope>
    <source>
        <strain evidence="4">DSM 21424</strain>
    </source>
</reference>
<dbReference type="STRING" id="521013.SAMN04488567_0597"/>
<dbReference type="InterPro" id="IPR001543">
    <property type="entry name" value="FliN-like_C"/>
</dbReference>
<dbReference type="AlphaFoldDB" id="A0A1G6ZMA5"/>
<evidence type="ECO:0000313" key="3">
    <source>
        <dbReference type="EMBL" id="SDE03729.1"/>
    </source>
</evidence>
<proteinExistence type="predicted"/>
<dbReference type="RefSeq" id="WP_090109217.1">
    <property type="nucleotide sequence ID" value="NZ_FNAT01000001.1"/>
</dbReference>
<dbReference type="EMBL" id="FNAT01000001">
    <property type="protein sequence ID" value="SDE03729.1"/>
    <property type="molecule type" value="Genomic_DNA"/>
</dbReference>
<dbReference type="Proteomes" id="UP000198922">
    <property type="component" value="Unassembled WGS sequence"/>
</dbReference>
<accession>A0A1G6ZMA5</accession>
<keyword evidence="3" id="KW-0966">Cell projection</keyword>
<feature type="compositionally biased region" description="Basic and acidic residues" evidence="1">
    <location>
        <begin position="1"/>
        <end position="10"/>
    </location>
</feature>